<evidence type="ECO:0000256" key="2">
    <source>
        <dbReference type="ARBA" id="ARBA00022614"/>
    </source>
</evidence>
<dbReference type="PROSITE" id="PS50011">
    <property type="entry name" value="PROTEIN_KINASE_DOM"/>
    <property type="match status" value="1"/>
</dbReference>
<dbReference type="FunFam" id="3.80.10.10:FF:000041">
    <property type="entry name" value="LRR receptor-like serine/threonine-protein kinase ERECTA"/>
    <property type="match status" value="1"/>
</dbReference>
<evidence type="ECO:0000256" key="11">
    <source>
        <dbReference type="SAM" id="SignalP"/>
    </source>
</evidence>
<keyword evidence="14" id="KW-1185">Reference proteome</keyword>
<keyword evidence="2" id="KW-0433">Leucine-rich repeat</keyword>
<evidence type="ECO:0000259" key="12">
    <source>
        <dbReference type="PROSITE" id="PS50011"/>
    </source>
</evidence>
<dbReference type="Gene3D" id="3.80.10.10">
    <property type="entry name" value="Ribonuclease Inhibitor"/>
    <property type="match status" value="1"/>
</dbReference>
<dbReference type="Pfam" id="PF08263">
    <property type="entry name" value="LRRNT_2"/>
    <property type="match status" value="1"/>
</dbReference>
<evidence type="ECO:0000256" key="4">
    <source>
        <dbReference type="ARBA" id="ARBA00022729"/>
    </source>
</evidence>
<evidence type="ECO:0000256" key="7">
    <source>
        <dbReference type="ARBA" id="ARBA00023136"/>
    </source>
</evidence>
<organism evidence="13 14">
    <name type="scientific">Manihot esculenta</name>
    <name type="common">Cassava</name>
    <name type="synonym">Jatropha manihot</name>
    <dbReference type="NCBI Taxonomy" id="3983"/>
    <lineage>
        <taxon>Eukaryota</taxon>
        <taxon>Viridiplantae</taxon>
        <taxon>Streptophyta</taxon>
        <taxon>Embryophyta</taxon>
        <taxon>Tracheophyta</taxon>
        <taxon>Spermatophyta</taxon>
        <taxon>Magnoliopsida</taxon>
        <taxon>eudicotyledons</taxon>
        <taxon>Gunneridae</taxon>
        <taxon>Pentapetalae</taxon>
        <taxon>rosids</taxon>
        <taxon>fabids</taxon>
        <taxon>Malpighiales</taxon>
        <taxon>Euphorbiaceae</taxon>
        <taxon>Crotonoideae</taxon>
        <taxon>Manihoteae</taxon>
        <taxon>Manihot</taxon>
    </lineage>
</organism>
<dbReference type="Proteomes" id="UP000091857">
    <property type="component" value="Chromosome 17"/>
</dbReference>
<keyword evidence="9" id="KW-0547">Nucleotide-binding</keyword>
<dbReference type="PANTHER" id="PTHR48007:SF79">
    <property type="entry name" value="(WILD MALAYSIAN BANANA) HYPOTHETICAL PROTEIN"/>
    <property type="match status" value="1"/>
</dbReference>
<sequence length="630" mass="70375">MKQIPIWVLFISFCLLLHATNSEVEEVVKRSLINFLAKLNGGQPNPSFGWTNDTDPCKDNWKGVICDRQTKTFVRRIYLSQTNLSGVFDAASLCNVPPLAKSLIHIKLDQNSIVGELPAEISNCRNLVYLLLGRNRFHGNLPDALAKLRALQRLDISDNEFSGNLPNLSQIPFLTTFLAQYNELTGELPSFDLSNFVRFNVSFNDFIGPIPVVTGQFTESSFMDNPGLCGPLLKRDCYNQDDSTSEDGKKSKGVSKDEILMYSGYGLLGLVFISIIIYKLVKRNKIEEKDDSVNKVASADDDIEKPTAVSSDHKSAMSRSDLSVNSSESAMASTSLVILTSPVVNGLRFDDLLRAPAELLGRGKHGSLYKVICENGMFLAVKRIRNWAISSSEFKQRMQKIYQANHPNILPALAFYSSRQEKLLVYEYQQNGSLSRFLHGTQTGQTFDWMSRLSVAATIAEALAFMHQELQPDGIAHGNLKSSNILLNKNMEPCISEYGLMVVDDQDYSSPVNGYKIMPKPEATAHNAFKLDVYGFGMILLELLTGKLVQNNGTDLTKWVHAVVREEWTVEVFDKALISEGASEERMVNLLQVAIKCVNHTAEVRPTMNQIAVMINTIKEEEERSLVYDP</sequence>
<proteinExistence type="predicted"/>
<reference evidence="14" key="1">
    <citation type="journal article" date="2016" name="Nat. Biotechnol.">
        <title>Sequencing wild and cultivated cassava and related species reveals extensive interspecific hybridization and genetic diversity.</title>
        <authorList>
            <person name="Bredeson J.V."/>
            <person name="Lyons J.B."/>
            <person name="Prochnik S.E."/>
            <person name="Wu G.A."/>
            <person name="Ha C.M."/>
            <person name="Edsinger-Gonzales E."/>
            <person name="Grimwood J."/>
            <person name="Schmutz J."/>
            <person name="Rabbi I.Y."/>
            <person name="Egesi C."/>
            <person name="Nauluvula P."/>
            <person name="Lebot V."/>
            <person name="Ndunguru J."/>
            <person name="Mkamilo G."/>
            <person name="Bart R.S."/>
            <person name="Setter T.L."/>
            <person name="Gleadow R.M."/>
            <person name="Kulakow P."/>
            <person name="Ferguson M.E."/>
            <person name="Rounsley S."/>
            <person name="Rokhsar D.S."/>
        </authorList>
    </citation>
    <scope>NUCLEOTIDE SEQUENCE [LARGE SCALE GENOMIC DNA]</scope>
    <source>
        <strain evidence="14">cv. AM560-2</strain>
    </source>
</reference>
<dbReference type="GO" id="GO:0016020">
    <property type="term" value="C:membrane"/>
    <property type="evidence" value="ECO:0007669"/>
    <property type="project" value="UniProtKB-SubCell"/>
</dbReference>
<dbReference type="PANTHER" id="PTHR48007">
    <property type="entry name" value="LEUCINE-RICH REPEAT RECEPTOR-LIKE PROTEIN KINASE PXC1"/>
    <property type="match status" value="1"/>
</dbReference>
<feature type="binding site" evidence="9">
    <location>
        <position position="382"/>
    </location>
    <ligand>
        <name>ATP</name>
        <dbReference type="ChEBI" id="CHEBI:30616"/>
    </ligand>
</feature>
<feature type="chain" id="PRO_5012271267" description="Protein kinase domain-containing protein" evidence="11">
    <location>
        <begin position="23"/>
        <end position="630"/>
    </location>
</feature>
<dbReference type="GO" id="GO:0004672">
    <property type="term" value="F:protein kinase activity"/>
    <property type="evidence" value="ECO:0007669"/>
    <property type="project" value="InterPro"/>
</dbReference>
<protein>
    <recommendedName>
        <fullName evidence="12">Protein kinase domain-containing protein</fullName>
    </recommendedName>
</protein>
<dbReference type="InterPro" id="IPR011009">
    <property type="entry name" value="Kinase-like_dom_sf"/>
</dbReference>
<evidence type="ECO:0000256" key="10">
    <source>
        <dbReference type="SAM" id="Phobius"/>
    </source>
</evidence>
<evidence type="ECO:0000256" key="6">
    <source>
        <dbReference type="ARBA" id="ARBA00022989"/>
    </source>
</evidence>
<dbReference type="Pfam" id="PF07714">
    <property type="entry name" value="PK_Tyr_Ser-Thr"/>
    <property type="match status" value="1"/>
</dbReference>
<dbReference type="InterPro" id="IPR017441">
    <property type="entry name" value="Protein_kinase_ATP_BS"/>
</dbReference>
<keyword evidence="7 10" id="KW-0472">Membrane</keyword>
<dbReference type="AlphaFoldDB" id="A0A2C9U736"/>
<dbReference type="InterPro" id="IPR013210">
    <property type="entry name" value="LRR_N_plant-typ"/>
</dbReference>
<dbReference type="EMBL" id="CM004403">
    <property type="protein sequence ID" value="OAY25834.1"/>
    <property type="molecule type" value="Genomic_DNA"/>
</dbReference>
<dbReference type="SUPFAM" id="SSF56112">
    <property type="entry name" value="Protein kinase-like (PK-like)"/>
    <property type="match status" value="1"/>
</dbReference>
<evidence type="ECO:0000256" key="5">
    <source>
        <dbReference type="ARBA" id="ARBA00022737"/>
    </source>
</evidence>
<evidence type="ECO:0000313" key="13">
    <source>
        <dbReference type="EMBL" id="OAY25834.1"/>
    </source>
</evidence>
<dbReference type="InterPro" id="IPR001245">
    <property type="entry name" value="Ser-Thr/Tyr_kinase_cat_dom"/>
</dbReference>
<keyword evidence="9" id="KW-0067">ATP-binding</keyword>
<feature type="transmembrane region" description="Helical" evidence="10">
    <location>
        <begin position="259"/>
        <end position="281"/>
    </location>
</feature>
<dbReference type="Gramene" id="Manes.17G123500.1.v8.1">
    <property type="protein sequence ID" value="Manes.17G123500.1.v8.1.CDS"/>
    <property type="gene ID" value="Manes.17G123500.v8.1"/>
</dbReference>
<dbReference type="Gene3D" id="1.10.510.10">
    <property type="entry name" value="Transferase(Phosphotransferase) domain 1"/>
    <property type="match status" value="1"/>
</dbReference>
<comment type="caution">
    <text evidence="13">The sequence shown here is derived from an EMBL/GenBank/DDBJ whole genome shotgun (WGS) entry which is preliminary data.</text>
</comment>
<name>A0A2C9U736_MANES</name>
<evidence type="ECO:0000256" key="1">
    <source>
        <dbReference type="ARBA" id="ARBA00004370"/>
    </source>
</evidence>
<keyword evidence="6 10" id="KW-1133">Transmembrane helix</keyword>
<dbReference type="SUPFAM" id="SSF52058">
    <property type="entry name" value="L domain-like"/>
    <property type="match status" value="1"/>
</dbReference>
<dbReference type="Pfam" id="PF00560">
    <property type="entry name" value="LRR_1"/>
    <property type="match status" value="1"/>
</dbReference>
<evidence type="ECO:0000256" key="8">
    <source>
        <dbReference type="ARBA" id="ARBA00023180"/>
    </source>
</evidence>
<dbReference type="InterPro" id="IPR000719">
    <property type="entry name" value="Prot_kinase_dom"/>
</dbReference>
<feature type="signal peptide" evidence="11">
    <location>
        <begin position="1"/>
        <end position="22"/>
    </location>
</feature>
<accession>A0A2C9U736</accession>
<evidence type="ECO:0000313" key="14">
    <source>
        <dbReference type="Proteomes" id="UP000091857"/>
    </source>
</evidence>
<keyword evidence="5" id="KW-0677">Repeat</keyword>
<dbReference type="Gene3D" id="3.30.200.20">
    <property type="entry name" value="Phosphorylase Kinase, domain 1"/>
    <property type="match status" value="1"/>
</dbReference>
<keyword evidence="4 11" id="KW-0732">Signal</keyword>
<dbReference type="PROSITE" id="PS00107">
    <property type="entry name" value="PROTEIN_KINASE_ATP"/>
    <property type="match status" value="1"/>
</dbReference>
<evidence type="ECO:0000256" key="9">
    <source>
        <dbReference type="PROSITE-ProRule" id="PRU10141"/>
    </source>
</evidence>
<keyword evidence="8" id="KW-0325">Glycoprotein</keyword>
<dbReference type="InterPro" id="IPR032675">
    <property type="entry name" value="LRR_dom_sf"/>
</dbReference>
<gene>
    <name evidence="13" type="ORF">MANES_17G123500v8</name>
</gene>
<evidence type="ECO:0000256" key="3">
    <source>
        <dbReference type="ARBA" id="ARBA00022692"/>
    </source>
</evidence>
<feature type="domain" description="Protein kinase" evidence="12">
    <location>
        <begin position="354"/>
        <end position="618"/>
    </location>
</feature>
<dbReference type="InterPro" id="IPR001611">
    <property type="entry name" value="Leu-rich_rpt"/>
</dbReference>
<dbReference type="InterPro" id="IPR046959">
    <property type="entry name" value="PRK1-6/SRF4-like"/>
</dbReference>
<keyword evidence="3 10" id="KW-0812">Transmembrane</keyword>
<comment type="subcellular location">
    <subcellularLocation>
        <location evidence="1">Membrane</location>
    </subcellularLocation>
</comment>
<dbReference type="OrthoDB" id="69842at2759"/>
<dbReference type="GO" id="GO:0005524">
    <property type="term" value="F:ATP binding"/>
    <property type="evidence" value="ECO:0007669"/>
    <property type="project" value="UniProtKB-UniRule"/>
</dbReference>